<name>A0A183JA29_9BILA</name>
<dbReference type="Pfam" id="PF05186">
    <property type="entry name" value="Dpy-30"/>
    <property type="match status" value="1"/>
</dbReference>
<feature type="compositionally biased region" description="Low complexity" evidence="1">
    <location>
        <begin position="72"/>
        <end position="83"/>
    </location>
</feature>
<feature type="compositionally biased region" description="Low complexity" evidence="1">
    <location>
        <begin position="108"/>
        <end position="118"/>
    </location>
</feature>
<gene>
    <name evidence="2" type="ORF">SBAD_LOCUS12727</name>
</gene>
<feature type="compositionally biased region" description="Low complexity" evidence="1">
    <location>
        <begin position="24"/>
        <end position="38"/>
    </location>
</feature>
<dbReference type="InterPro" id="IPR007858">
    <property type="entry name" value="Dpy-30_motif"/>
</dbReference>
<reference evidence="2 3" key="2">
    <citation type="submission" date="2018-11" db="EMBL/GenBank/DDBJ databases">
        <authorList>
            <consortium name="Pathogen Informatics"/>
        </authorList>
    </citation>
    <scope>NUCLEOTIDE SEQUENCE [LARGE SCALE GENOMIC DNA]</scope>
</reference>
<dbReference type="Proteomes" id="UP000270296">
    <property type="component" value="Unassembled WGS sequence"/>
</dbReference>
<dbReference type="AlphaFoldDB" id="A0A183JA29"/>
<keyword evidence="3" id="KW-1185">Reference proteome</keyword>
<dbReference type="OrthoDB" id="417678at2759"/>
<evidence type="ECO:0000256" key="1">
    <source>
        <dbReference type="SAM" id="MobiDB-lite"/>
    </source>
</evidence>
<evidence type="ECO:0000313" key="2">
    <source>
        <dbReference type="EMBL" id="VDP51312.1"/>
    </source>
</evidence>
<proteinExistence type="predicted"/>
<feature type="compositionally biased region" description="Basic and acidic residues" evidence="1">
    <location>
        <begin position="85"/>
        <end position="94"/>
    </location>
</feature>
<evidence type="ECO:0000313" key="4">
    <source>
        <dbReference type="WBParaSite" id="SBAD_0001313701-mRNA-1"/>
    </source>
</evidence>
<dbReference type="Gene3D" id="1.20.890.10">
    <property type="entry name" value="cAMP-dependent protein kinase regulatory subunit, dimerization-anchoring domain"/>
    <property type="match status" value="1"/>
</dbReference>
<accession>A0A183JA29</accession>
<feature type="region of interest" description="Disordered" evidence="1">
    <location>
        <begin position="1"/>
        <end position="126"/>
    </location>
</feature>
<protein>
    <submittedName>
        <fullName evidence="4">Dpy-30 domain-containing protein</fullName>
    </submittedName>
</protein>
<reference evidence="4" key="1">
    <citation type="submission" date="2016-06" db="UniProtKB">
        <authorList>
            <consortium name="WormBaseParasite"/>
        </authorList>
    </citation>
    <scope>IDENTIFICATION</scope>
</reference>
<dbReference type="EMBL" id="UZAM01018619">
    <property type="protein sequence ID" value="VDP51312.1"/>
    <property type="molecule type" value="Genomic_DNA"/>
</dbReference>
<organism evidence="4">
    <name type="scientific">Soboliphyme baturini</name>
    <dbReference type="NCBI Taxonomy" id="241478"/>
    <lineage>
        <taxon>Eukaryota</taxon>
        <taxon>Metazoa</taxon>
        <taxon>Ecdysozoa</taxon>
        <taxon>Nematoda</taxon>
        <taxon>Enoplea</taxon>
        <taxon>Dorylaimia</taxon>
        <taxon>Dioctophymatida</taxon>
        <taxon>Dioctophymatoidea</taxon>
        <taxon>Soboliphymatidae</taxon>
        <taxon>Soboliphyme</taxon>
    </lineage>
</organism>
<sequence>MSEPAAAPEDKVSDEGAAVGGEGAAAQADKMDAQASKAVSDNTASESMDVDQGSRAKNETVAAPPPQASENTTPTTQKTQSATGDAEKPKEERVPNSTGKTTDIPASGTATTANAGANENQPPGSTISTRQYLDHTVVPILLQALATVAKERWAPCFSILFSSCFKVRFIFILLPDE</sequence>
<evidence type="ECO:0000313" key="3">
    <source>
        <dbReference type="Proteomes" id="UP000270296"/>
    </source>
</evidence>
<dbReference type="WBParaSite" id="SBAD_0001313701-mRNA-1">
    <property type="protein sequence ID" value="SBAD_0001313701-mRNA-1"/>
    <property type="gene ID" value="SBAD_0001313701"/>
</dbReference>